<evidence type="ECO:0000313" key="2">
    <source>
        <dbReference type="EMBL" id="KAF2428865.1"/>
    </source>
</evidence>
<accession>A0A9P4NNS1</accession>
<comment type="caution">
    <text evidence="2">The sequence shown here is derived from an EMBL/GenBank/DDBJ whole genome shotgun (WGS) entry which is preliminary data.</text>
</comment>
<reference evidence="2" key="1">
    <citation type="journal article" date="2020" name="Stud. Mycol.">
        <title>101 Dothideomycetes genomes: a test case for predicting lifestyles and emergence of pathogens.</title>
        <authorList>
            <person name="Haridas S."/>
            <person name="Albert R."/>
            <person name="Binder M."/>
            <person name="Bloem J."/>
            <person name="Labutti K."/>
            <person name="Salamov A."/>
            <person name="Andreopoulos B."/>
            <person name="Baker S."/>
            <person name="Barry K."/>
            <person name="Bills G."/>
            <person name="Bluhm B."/>
            <person name="Cannon C."/>
            <person name="Castanera R."/>
            <person name="Culley D."/>
            <person name="Daum C."/>
            <person name="Ezra D."/>
            <person name="Gonzalez J."/>
            <person name="Henrissat B."/>
            <person name="Kuo A."/>
            <person name="Liang C."/>
            <person name="Lipzen A."/>
            <person name="Lutzoni F."/>
            <person name="Magnuson J."/>
            <person name="Mondo S."/>
            <person name="Nolan M."/>
            <person name="Ohm R."/>
            <person name="Pangilinan J."/>
            <person name="Park H.-J."/>
            <person name="Ramirez L."/>
            <person name="Alfaro M."/>
            <person name="Sun H."/>
            <person name="Tritt A."/>
            <person name="Yoshinaga Y."/>
            <person name="Zwiers L.-H."/>
            <person name="Turgeon B."/>
            <person name="Goodwin S."/>
            <person name="Spatafora J."/>
            <person name="Crous P."/>
            <person name="Grigoriev I."/>
        </authorList>
    </citation>
    <scope>NUCLEOTIDE SEQUENCE</scope>
    <source>
        <strain evidence="2">CBS 130266</strain>
    </source>
</reference>
<gene>
    <name evidence="2" type="ORF">EJ08DRAFT_698882</name>
</gene>
<evidence type="ECO:0000256" key="1">
    <source>
        <dbReference type="SAM" id="SignalP"/>
    </source>
</evidence>
<keyword evidence="1" id="KW-0732">Signal</keyword>
<protein>
    <submittedName>
        <fullName evidence="2">Uncharacterized protein</fullName>
    </submittedName>
</protein>
<dbReference type="AlphaFoldDB" id="A0A9P4NNS1"/>
<dbReference type="OrthoDB" id="2910287at2759"/>
<sequence length="103" mass="11251">MKTFTLALTTAALACLAQADNIRLCKAQNFGGGCMETDARLGACQNVPKDYNDIISSLDLFRGNMPCEFFVDGSCGGESWTAYGYNPTIPSNMNDRISSYRCR</sequence>
<proteinExistence type="predicted"/>
<dbReference type="EMBL" id="MU007052">
    <property type="protein sequence ID" value="KAF2428865.1"/>
    <property type="molecule type" value="Genomic_DNA"/>
</dbReference>
<feature type="signal peptide" evidence="1">
    <location>
        <begin position="1"/>
        <end position="19"/>
    </location>
</feature>
<dbReference type="Proteomes" id="UP000800235">
    <property type="component" value="Unassembled WGS sequence"/>
</dbReference>
<evidence type="ECO:0000313" key="3">
    <source>
        <dbReference type="Proteomes" id="UP000800235"/>
    </source>
</evidence>
<keyword evidence="3" id="KW-1185">Reference proteome</keyword>
<name>A0A9P4NNS1_9PEZI</name>
<feature type="chain" id="PRO_5040430526" evidence="1">
    <location>
        <begin position="20"/>
        <end position="103"/>
    </location>
</feature>
<dbReference type="Gene3D" id="2.60.20.10">
    <property type="entry name" value="Crystallins"/>
    <property type="match status" value="1"/>
</dbReference>
<organism evidence="2 3">
    <name type="scientific">Tothia fuscella</name>
    <dbReference type="NCBI Taxonomy" id="1048955"/>
    <lineage>
        <taxon>Eukaryota</taxon>
        <taxon>Fungi</taxon>
        <taxon>Dikarya</taxon>
        <taxon>Ascomycota</taxon>
        <taxon>Pezizomycotina</taxon>
        <taxon>Dothideomycetes</taxon>
        <taxon>Pleosporomycetidae</taxon>
        <taxon>Venturiales</taxon>
        <taxon>Cylindrosympodiaceae</taxon>
        <taxon>Tothia</taxon>
    </lineage>
</organism>
<dbReference type="PROSITE" id="PS51257">
    <property type="entry name" value="PROKAR_LIPOPROTEIN"/>
    <property type="match status" value="1"/>
</dbReference>